<reference evidence="1" key="1">
    <citation type="submission" date="2022-06" db="EMBL/GenBank/DDBJ databases">
        <authorList>
            <person name="Butura J."/>
            <person name="LaBianca K."/>
            <person name="McKnight A."/>
            <person name="Pan K."/>
            <person name="Whelan S."/>
            <person name="Laramee A."/>
            <person name="Rocheleau J.M."/>
            <person name="Chien P."/>
            <person name="Garlena R.A."/>
            <person name="Russell D.A."/>
            <person name="Jacobs-Sera D."/>
            <person name="Hatfull G.F."/>
        </authorList>
    </citation>
    <scope>NUCLEOTIDE SEQUENCE</scope>
</reference>
<dbReference type="EMBL" id="ON724010">
    <property type="protein sequence ID" value="UVF60431.1"/>
    <property type="molecule type" value="Genomic_DNA"/>
</dbReference>
<evidence type="ECO:0000313" key="2">
    <source>
        <dbReference type="Proteomes" id="UP001059969"/>
    </source>
</evidence>
<gene>
    <name evidence="1" type="primary">23</name>
    <name evidence="1" type="ORF">SEA_PINEAPPLEPIZZA_23</name>
</gene>
<keyword evidence="2" id="KW-1185">Reference proteome</keyword>
<evidence type="ECO:0000313" key="1">
    <source>
        <dbReference type="EMBL" id="UVF60431.1"/>
    </source>
</evidence>
<dbReference type="Proteomes" id="UP001059969">
    <property type="component" value="Segment"/>
</dbReference>
<name>A0A976YDQ7_9CAUD</name>
<accession>A0A976YDQ7</accession>
<sequence>MLEVPAHIKIEVKLHLGVGALGDKATFYVKARDVQSALNKLVHMIKCKYTVVSVTT</sequence>
<organism evidence="1 2">
    <name type="scientific">Microbacterium phage PineapplePizza</name>
    <dbReference type="NCBI Taxonomy" id="2927268"/>
    <lineage>
        <taxon>Viruses</taxon>
        <taxon>Duplodnaviria</taxon>
        <taxon>Heunggongvirae</taxon>
        <taxon>Uroviricota</taxon>
        <taxon>Caudoviricetes</taxon>
        <taxon>Amherstvirus</taxon>
        <taxon>Amherstvirus pineapplepizza</taxon>
    </lineage>
</organism>
<dbReference type="GeneID" id="80019638"/>
<protein>
    <submittedName>
        <fullName evidence="1">Uncharacterized protein</fullName>
    </submittedName>
</protein>
<dbReference type="KEGG" id="vg:80019638"/>
<dbReference type="RefSeq" id="YP_010755031.1">
    <property type="nucleotide sequence ID" value="NC_073467.1"/>
</dbReference>
<proteinExistence type="predicted"/>